<evidence type="ECO:0000313" key="2">
    <source>
        <dbReference type="Proteomes" id="UP001445076"/>
    </source>
</evidence>
<protein>
    <submittedName>
        <fullName evidence="1">Uncharacterized protein</fullName>
    </submittedName>
</protein>
<gene>
    <name evidence="1" type="ORF">OTU49_016341</name>
</gene>
<reference evidence="1 2" key="1">
    <citation type="journal article" date="2024" name="BMC Genomics">
        <title>Genome assembly of redclaw crayfish (Cherax quadricarinatus) provides insights into its immune adaptation and hypoxia tolerance.</title>
        <authorList>
            <person name="Liu Z."/>
            <person name="Zheng J."/>
            <person name="Li H."/>
            <person name="Fang K."/>
            <person name="Wang S."/>
            <person name="He J."/>
            <person name="Zhou D."/>
            <person name="Weng S."/>
            <person name="Chi M."/>
            <person name="Gu Z."/>
            <person name="He J."/>
            <person name="Li F."/>
            <person name="Wang M."/>
        </authorList>
    </citation>
    <scope>NUCLEOTIDE SEQUENCE [LARGE SCALE GENOMIC DNA]</scope>
    <source>
        <strain evidence="1">ZL_2023a</strain>
    </source>
</reference>
<dbReference type="EMBL" id="JARKIK010000013">
    <property type="protein sequence ID" value="KAK8748161.1"/>
    <property type="molecule type" value="Genomic_DNA"/>
</dbReference>
<organism evidence="1 2">
    <name type="scientific">Cherax quadricarinatus</name>
    <name type="common">Australian red claw crayfish</name>
    <dbReference type="NCBI Taxonomy" id="27406"/>
    <lineage>
        <taxon>Eukaryota</taxon>
        <taxon>Metazoa</taxon>
        <taxon>Ecdysozoa</taxon>
        <taxon>Arthropoda</taxon>
        <taxon>Crustacea</taxon>
        <taxon>Multicrustacea</taxon>
        <taxon>Malacostraca</taxon>
        <taxon>Eumalacostraca</taxon>
        <taxon>Eucarida</taxon>
        <taxon>Decapoda</taxon>
        <taxon>Pleocyemata</taxon>
        <taxon>Astacidea</taxon>
        <taxon>Parastacoidea</taxon>
        <taxon>Parastacidae</taxon>
        <taxon>Cherax</taxon>
    </lineage>
</organism>
<evidence type="ECO:0000313" key="1">
    <source>
        <dbReference type="EMBL" id="KAK8748161.1"/>
    </source>
</evidence>
<proteinExistence type="predicted"/>
<keyword evidence="2" id="KW-1185">Reference proteome</keyword>
<name>A0AAW0Y9T3_CHEQU</name>
<accession>A0AAW0Y9T3</accession>
<comment type="caution">
    <text evidence="1">The sequence shown here is derived from an EMBL/GenBank/DDBJ whole genome shotgun (WGS) entry which is preliminary data.</text>
</comment>
<dbReference type="Proteomes" id="UP001445076">
    <property type="component" value="Unassembled WGS sequence"/>
</dbReference>
<dbReference type="AlphaFoldDB" id="A0AAW0Y9T3"/>
<sequence length="123" mass="14113">MVITRHVHHPTNLTKNVLIKVFQEVTTWFYDVSQKDVHYIYPNIAWDTLLHAGASQIHPHVHMMLSPDHYYGSMELLRSASQRYYLTKRENYFSAVLDVHAALGLVVEYGDAVAIATLVLCSE</sequence>